<dbReference type="SUPFAM" id="SSF52540">
    <property type="entry name" value="P-loop containing nucleoside triphosphate hydrolases"/>
    <property type="match status" value="1"/>
</dbReference>
<keyword evidence="3" id="KW-0067">ATP-binding</keyword>
<dbReference type="GO" id="GO:0005524">
    <property type="term" value="F:ATP binding"/>
    <property type="evidence" value="ECO:0007669"/>
    <property type="project" value="UniProtKB-KW"/>
</dbReference>
<dbReference type="PANTHER" id="PTHR35372">
    <property type="entry name" value="ATP BINDING PROTEIN-RELATED"/>
    <property type="match status" value="1"/>
</dbReference>
<dbReference type="InterPro" id="IPR027417">
    <property type="entry name" value="P-loop_NTPase"/>
</dbReference>
<evidence type="ECO:0000256" key="2">
    <source>
        <dbReference type="ARBA" id="ARBA00022801"/>
    </source>
</evidence>
<keyword evidence="1" id="KW-0547">Nucleotide-binding</keyword>
<proteinExistence type="predicted"/>
<dbReference type="InterPro" id="IPR014818">
    <property type="entry name" value="Phage/plasmid_primase_P4_C"/>
</dbReference>
<accession>A0A644XY08</accession>
<evidence type="ECO:0000313" key="5">
    <source>
        <dbReference type="EMBL" id="MPM19173.1"/>
    </source>
</evidence>
<protein>
    <recommendedName>
        <fullName evidence="4">SF3 helicase domain-containing protein</fullName>
    </recommendedName>
</protein>
<dbReference type="InterPro" id="IPR051620">
    <property type="entry name" value="ORF904-like_C"/>
</dbReference>
<name>A0A644XY08_9ZZZZ</name>
<dbReference type="SMART" id="SM00885">
    <property type="entry name" value="D5_N"/>
    <property type="match status" value="1"/>
</dbReference>
<keyword evidence="2" id="KW-0378">Hydrolase</keyword>
<dbReference type="AlphaFoldDB" id="A0A644XY08"/>
<organism evidence="5">
    <name type="scientific">bioreactor metagenome</name>
    <dbReference type="NCBI Taxonomy" id="1076179"/>
    <lineage>
        <taxon>unclassified sequences</taxon>
        <taxon>metagenomes</taxon>
        <taxon>ecological metagenomes</taxon>
    </lineage>
</organism>
<reference evidence="5" key="1">
    <citation type="submission" date="2019-08" db="EMBL/GenBank/DDBJ databases">
        <authorList>
            <person name="Kucharzyk K."/>
            <person name="Murdoch R.W."/>
            <person name="Higgins S."/>
            <person name="Loffler F."/>
        </authorList>
    </citation>
    <scope>NUCLEOTIDE SEQUENCE</scope>
</reference>
<dbReference type="EMBL" id="VSSQ01003125">
    <property type="protein sequence ID" value="MPM19173.1"/>
    <property type="molecule type" value="Genomic_DNA"/>
</dbReference>
<evidence type="ECO:0000259" key="4">
    <source>
        <dbReference type="PROSITE" id="PS51206"/>
    </source>
</evidence>
<dbReference type="NCBIfam" id="TIGR01613">
    <property type="entry name" value="primase_Cterm"/>
    <property type="match status" value="1"/>
</dbReference>
<dbReference type="PANTHER" id="PTHR35372:SF2">
    <property type="entry name" value="SF3 HELICASE DOMAIN-CONTAINING PROTEIN"/>
    <property type="match status" value="1"/>
</dbReference>
<comment type="caution">
    <text evidence="5">The sequence shown here is derived from an EMBL/GenBank/DDBJ whole genome shotgun (WGS) entry which is preliminary data.</text>
</comment>
<feature type="domain" description="SF3 helicase" evidence="4">
    <location>
        <begin position="261"/>
        <end position="414"/>
    </location>
</feature>
<dbReference type="Pfam" id="PF19263">
    <property type="entry name" value="DUF5906"/>
    <property type="match status" value="1"/>
</dbReference>
<dbReference type="Pfam" id="PF08706">
    <property type="entry name" value="D5_N"/>
    <property type="match status" value="1"/>
</dbReference>
<sequence length="542" mass="61559">MIRLKNRKNTQFIKQYLNEDLTLDSFNTAYDALDSYKEMMAEFNKIPTQKRSPVIKKVAKGYILPAVIESIFHDDFVHENADESTYSLDTFKRLLDEFMLEINRLTFGIYQRENGSLATNKKVFAASVMKLYSLLINKKDYDSLLVYNHRFGYWEQATIAINRLIIELIHYLGSDDIDFWSINLEKSIVDTILRKTTLYDPHQFNSNFMPFANVTLNTATAEVVPHSKEHLATIHSNISYDATAECPIFENFLTEVFDDGQTIMFVQEWFGYVLSGTHKSNALVIGSGKGANGKSTLFDVLSQLVGLQNVSSAPLSNFNNDFGIEPLIGMKLNLATESDADSFKTGKIKALTAGEPISINRKNKQEVTLVLPTKLVFLVNELPMLNDTSMGFERRLLILPFLQTFTSDKQDKNLPKKLSFEISGILNWSIIGLKRLIEQNYQFTVSESMQRAKEQYLGVANPVERFVDETIVADPANVVDNSVLLDNFNIWLASNFISPKGTNSPQVFWRAFDEATRKANIPYLRGKSNGRGVVRDIGFRKL</sequence>
<dbReference type="Gene3D" id="3.40.50.300">
    <property type="entry name" value="P-loop containing nucleotide triphosphate hydrolases"/>
    <property type="match status" value="1"/>
</dbReference>
<dbReference type="PROSITE" id="PS51206">
    <property type="entry name" value="SF3_HELICASE_1"/>
    <property type="match status" value="1"/>
</dbReference>
<evidence type="ECO:0000256" key="1">
    <source>
        <dbReference type="ARBA" id="ARBA00022741"/>
    </source>
</evidence>
<dbReference type="InterPro" id="IPR045455">
    <property type="entry name" value="NrS-1_pol-like_helicase"/>
</dbReference>
<dbReference type="GO" id="GO:0016787">
    <property type="term" value="F:hydrolase activity"/>
    <property type="evidence" value="ECO:0007669"/>
    <property type="project" value="UniProtKB-KW"/>
</dbReference>
<evidence type="ECO:0000256" key="3">
    <source>
        <dbReference type="ARBA" id="ARBA00022840"/>
    </source>
</evidence>
<dbReference type="InterPro" id="IPR006500">
    <property type="entry name" value="Helicase_put_C_phage/plasmid"/>
</dbReference>
<gene>
    <name evidence="5" type="ORF">SDC9_65591</name>
</gene>
<dbReference type="InterPro" id="IPR014015">
    <property type="entry name" value="Helicase_SF3_DNA-vir"/>
</dbReference>